<dbReference type="Proteomes" id="UP001157126">
    <property type="component" value="Unassembled WGS sequence"/>
</dbReference>
<keyword evidence="2" id="KW-1185">Reference proteome</keyword>
<reference evidence="2" key="1">
    <citation type="journal article" date="2019" name="Int. J. Syst. Evol. Microbiol.">
        <title>The Global Catalogue of Microorganisms (GCM) 10K type strain sequencing project: providing services to taxonomists for standard genome sequencing and annotation.</title>
        <authorList>
            <consortium name="The Broad Institute Genomics Platform"/>
            <consortium name="The Broad Institute Genome Sequencing Center for Infectious Disease"/>
            <person name="Wu L."/>
            <person name="Ma J."/>
        </authorList>
    </citation>
    <scope>NUCLEOTIDE SEQUENCE [LARGE SCALE GENOMIC DNA]</scope>
    <source>
        <strain evidence="2">NBRC 113072</strain>
    </source>
</reference>
<accession>A0ABQ6ILP2</accession>
<organism evidence="1 2">
    <name type="scientific">Mobilicoccus caccae</name>
    <dbReference type="NCBI Taxonomy" id="1859295"/>
    <lineage>
        <taxon>Bacteria</taxon>
        <taxon>Bacillati</taxon>
        <taxon>Actinomycetota</taxon>
        <taxon>Actinomycetes</taxon>
        <taxon>Micrococcales</taxon>
        <taxon>Dermatophilaceae</taxon>
        <taxon>Mobilicoccus</taxon>
    </lineage>
</organism>
<gene>
    <name evidence="1" type="ORF">GCM10025883_03890</name>
</gene>
<evidence type="ECO:0000313" key="1">
    <source>
        <dbReference type="EMBL" id="GMA38344.1"/>
    </source>
</evidence>
<evidence type="ECO:0000313" key="2">
    <source>
        <dbReference type="Proteomes" id="UP001157126"/>
    </source>
</evidence>
<name>A0ABQ6ILP2_9MICO</name>
<dbReference type="RefSeq" id="WP_348536051.1">
    <property type="nucleotide sequence ID" value="NZ_BSUO01000001.1"/>
</dbReference>
<dbReference type="EMBL" id="BSUO01000001">
    <property type="protein sequence ID" value="GMA38344.1"/>
    <property type="molecule type" value="Genomic_DNA"/>
</dbReference>
<protein>
    <recommendedName>
        <fullName evidence="3">Zinc-binding dehydrogenase</fullName>
    </recommendedName>
</protein>
<dbReference type="Gene3D" id="3.40.50.720">
    <property type="entry name" value="NAD(P)-binding Rossmann-like Domain"/>
    <property type="match status" value="1"/>
</dbReference>
<evidence type="ECO:0008006" key="3">
    <source>
        <dbReference type="Google" id="ProtNLM"/>
    </source>
</evidence>
<dbReference type="Gene3D" id="3.90.180.10">
    <property type="entry name" value="Medium-chain alcohol dehydrogenases, catalytic domain"/>
    <property type="match status" value="1"/>
</dbReference>
<sequence length="141" mass="15465">MAWVDPERTDQGDLGGCDLVFHCSSTQAGLARSLELLGDEGEVIEMSWYGTSDPQVPLGLDFHARRLRIRSSQVGMVSDARRVRRTFGDRMALALRCLADPAFDALLTGPVPFAELPATMDDIAHGRLRAICHVVDHTTTD</sequence>
<comment type="caution">
    <text evidence="1">The sequence shown here is derived from an EMBL/GenBank/DDBJ whole genome shotgun (WGS) entry which is preliminary data.</text>
</comment>
<proteinExistence type="predicted"/>